<comment type="subcellular location">
    <subcellularLocation>
        <location evidence="2">Secreted</location>
    </subcellularLocation>
</comment>
<dbReference type="SUPFAM" id="SSF74650">
    <property type="entry name" value="Galactose mutarotase-like"/>
    <property type="match status" value="1"/>
</dbReference>
<keyword evidence="6 8" id="KW-0732">Signal</keyword>
<sequence length="609" mass="68214">MTGQWQILGLVGFSLSAFAAVDDGSVTLSERGDEVILENSKVEVTIDKRQSTITSMRLGRHELVGGKPIYYSMGGGRSYRQPGGAAFRIVEESSEVAHVAFLQKWKPGTPQAVDIEVHYALTPDESGVYTYGILSHPADYPDSGVGEWRMVWGMPKKNDREWLMEKIRVDELRAWEMPSPVDLEKAKPTGIKEIIQILRGPRAGTFDCKYDFNLEYHTVGCWGHASDKNRVGAWVVLGSHEFFNDGPTKQDLSSASGIIHIHFGRNHYGGSGTQLKQGEAWRKIYGPYLLYGNEGGNADQLWDDARNKAAAERAKWPYAWVKDAELYPPADARGSVSGRLVLRDALHPNLTAAGAWVGLAQPEPGGNWQNESNHYQYWTKAGSDGSFSIPHVRPGDYTFSAFVDGVVEEFEIRGAKVQAGENQTGTLEWEVPHLGRKLAWEIGVPNRRADEFRGGDDYFHGYVWSSFSEKWKNPLVYTIGKSRPDTDWNFAQGAYLKGDECQRWPWEVRFQLDEVPKEGTARLVFAWASTDAARMEVAMNGQRIARFYPKVSGGNALLREGIHAKYGYDLIDFPVEHLKRGTNRLELVQARTNGAACHVMYDYVALELP</sequence>
<feature type="signal peptide" evidence="8">
    <location>
        <begin position="1"/>
        <end position="19"/>
    </location>
</feature>
<evidence type="ECO:0000256" key="7">
    <source>
        <dbReference type="ARBA" id="ARBA00023239"/>
    </source>
</evidence>
<proteinExistence type="inferred from homology"/>
<evidence type="ECO:0000259" key="10">
    <source>
        <dbReference type="Pfam" id="PF14686"/>
    </source>
</evidence>
<dbReference type="InterPro" id="IPR014718">
    <property type="entry name" value="GH-type_carb-bd"/>
</dbReference>
<dbReference type="InterPro" id="IPR029411">
    <property type="entry name" value="RG-lyase_III"/>
</dbReference>
<evidence type="ECO:0000256" key="8">
    <source>
        <dbReference type="SAM" id="SignalP"/>
    </source>
</evidence>
<dbReference type="InterPro" id="IPR013784">
    <property type="entry name" value="Carb-bd-like_fold"/>
</dbReference>
<dbReference type="Gene3D" id="2.60.40.1120">
    <property type="entry name" value="Carboxypeptidase-like, regulatory domain"/>
    <property type="match status" value="1"/>
</dbReference>
<dbReference type="InterPro" id="IPR010325">
    <property type="entry name" value="Rhamnogal_lyase"/>
</dbReference>
<comment type="catalytic activity">
    <reaction evidence="1">
        <text>Endotype eliminative cleavage of L-alpha-rhamnopyranosyl-(1-&gt;4)-alpha-D-galactopyranosyluronic acid bonds of rhamnogalacturonan I domains in ramified hairy regions of pectin leaving L-rhamnopyranose at the reducing end and 4-deoxy-4,5-unsaturated D-galactopyranosyluronic acid at the non-reducing end.</text>
        <dbReference type="EC" id="4.2.2.23"/>
    </reaction>
</comment>
<accession>A0A840VH90</accession>
<dbReference type="AlphaFoldDB" id="A0A840VH90"/>
<comment type="caution">
    <text evidence="11">The sequence shown here is derived from an EMBL/GenBank/DDBJ whole genome shotgun (WGS) entry which is preliminary data.</text>
</comment>
<dbReference type="Pfam" id="PF14683">
    <property type="entry name" value="CBM-like"/>
    <property type="match status" value="1"/>
</dbReference>
<dbReference type="SUPFAM" id="SSF49452">
    <property type="entry name" value="Starch-binding domain-like"/>
    <property type="match status" value="1"/>
</dbReference>
<organism evidence="11 12">
    <name type="scientific">Haloferula luteola</name>
    <dbReference type="NCBI Taxonomy" id="595692"/>
    <lineage>
        <taxon>Bacteria</taxon>
        <taxon>Pseudomonadati</taxon>
        <taxon>Verrucomicrobiota</taxon>
        <taxon>Verrucomicrobiia</taxon>
        <taxon>Verrucomicrobiales</taxon>
        <taxon>Verrucomicrobiaceae</taxon>
        <taxon>Haloferula</taxon>
    </lineage>
</organism>
<feature type="domain" description="Rhamnogalacturonan lyase" evidence="9">
    <location>
        <begin position="440"/>
        <end position="606"/>
    </location>
</feature>
<evidence type="ECO:0000256" key="5">
    <source>
        <dbReference type="ARBA" id="ARBA00022525"/>
    </source>
</evidence>
<dbReference type="GO" id="GO:0030246">
    <property type="term" value="F:carbohydrate binding"/>
    <property type="evidence" value="ECO:0007669"/>
    <property type="project" value="InterPro"/>
</dbReference>
<dbReference type="Proteomes" id="UP000557717">
    <property type="component" value="Unassembled WGS sequence"/>
</dbReference>
<dbReference type="Gene3D" id="2.60.120.260">
    <property type="entry name" value="Galactose-binding domain-like"/>
    <property type="match status" value="1"/>
</dbReference>
<dbReference type="EC" id="4.2.2.23" evidence="4"/>
<dbReference type="InterPro" id="IPR051850">
    <property type="entry name" value="Polysacch_Lyase_4"/>
</dbReference>
<evidence type="ECO:0000256" key="4">
    <source>
        <dbReference type="ARBA" id="ARBA00012437"/>
    </source>
</evidence>
<evidence type="ECO:0000313" key="12">
    <source>
        <dbReference type="Proteomes" id="UP000557717"/>
    </source>
</evidence>
<feature type="domain" description="Rhamnogalacturonan lyase" evidence="10">
    <location>
        <begin position="353"/>
        <end position="424"/>
    </location>
</feature>
<dbReference type="GO" id="GO:0005576">
    <property type="term" value="C:extracellular region"/>
    <property type="evidence" value="ECO:0007669"/>
    <property type="project" value="UniProtKB-SubCell"/>
</dbReference>
<evidence type="ECO:0000256" key="3">
    <source>
        <dbReference type="ARBA" id="ARBA00010418"/>
    </source>
</evidence>
<dbReference type="GO" id="GO:0005975">
    <property type="term" value="P:carbohydrate metabolic process"/>
    <property type="evidence" value="ECO:0007669"/>
    <property type="project" value="InterPro"/>
</dbReference>
<feature type="chain" id="PRO_5032898715" description="rhamnogalacturonan endolyase" evidence="8">
    <location>
        <begin position="20"/>
        <end position="609"/>
    </location>
</feature>
<dbReference type="Pfam" id="PF14686">
    <property type="entry name" value="fn3_3"/>
    <property type="match status" value="1"/>
</dbReference>
<dbReference type="PANTHER" id="PTHR32018">
    <property type="entry name" value="RHAMNOGALACTURONATE LYASE FAMILY PROTEIN"/>
    <property type="match status" value="1"/>
</dbReference>
<comment type="similarity">
    <text evidence="3">Belongs to the polysaccharide lyase 4 family.</text>
</comment>
<dbReference type="CDD" id="cd10316">
    <property type="entry name" value="RGL4_M"/>
    <property type="match status" value="1"/>
</dbReference>
<keyword evidence="7 11" id="KW-0456">Lyase</keyword>
<dbReference type="GO" id="GO:0102210">
    <property type="term" value="F:rhamnogalacturonan endolyase activity"/>
    <property type="evidence" value="ECO:0007669"/>
    <property type="project" value="UniProtKB-EC"/>
</dbReference>
<name>A0A840VH90_9BACT</name>
<dbReference type="InterPro" id="IPR008979">
    <property type="entry name" value="Galactose-bd-like_sf"/>
</dbReference>
<reference evidence="11 12" key="1">
    <citation type="submission" date="2020-08" db="EMBL/GenBank/DDBJ databases">
        <title>Genomic Encyclopedia of Type Strains, Phase IV (KMG-IV): sequencing the most valuable type-strain genomes for metagenomic binning, comparative biology and taxonomic classification.</title>
        <authorList>
            <person name="Goeker M."/>
        </authorList>
    </citation>
    <scope>NUCLEOTIDE SEQUENCE [LARGE SCALE GENOMIC DNA]</scope>
    <source>
        <strain evidence="11 12">YC6886</strain>
    </source>
</reference>
<dbReference type="SUPFAM" id="SSF49785">
    <property type="entry name" value="Galactose-binding domain-like"/>
    <property type="match status" value="1"/>
</dbReference>
<keyword evidence="12" id="KW-1185">Reference proteome</keyword>
<evidence type="ECO:0000256" key="6">
    <source>
        <dbReference type="ARBA" id="ARBA00022729"/>
    </source>
</evidence>
<dbReference type="RefSeq" id="WP_184018891.1">
    <property type="nucleotide sequence ID" value="NZ_JACHFD010000010.1"/>
</dbReference>
<protein>
    <recommendedName>
        <fullName evidence="4">rhamnogalacturonan endolyase</fullName>
        <ecNumber evidence="4">4.2.2.23</ecNumber>
    </recommendedName>
</protein>
<evidence type="ECO:0000313" key="11">
    <source>
        <dbReference type="EMBL" id="MBB5352131.1"/>
    </source>
</evidence>
<dbReference type="PANTHER" id="PTHR32018:SF1">
    <property type="entry name" value="RHAMNOGALACTURONAN ENDOLYASE"/>
    <property type="match status" value="1"/>
</dbReference>
<evidence type="ECO:0000259" key="9">
    <source>
        <dbReference type="Pfam" id="PF14683"/>
    </source>
</evidence>
<dbReference type="InterPro" id="IPR011013">
    <property type="entry name" value="Gal_mutarotase_sf_dom"/>
</dbReference>
<dbReference type="Gene3D" id="2.70.98.10">
    <property type="match status" value="1"/>
</dbReference>
<gene>
    <name evidence="11" type="ORF">HNR46_002372</name>
</gene>
<dbReference type="InterPro" id="IPR029413">
    <property type="entry name" value="RG-lyase_II"/>
</dbReference>
<evidence type="ECO:0000256" key="2">
    <source>
        <dbReference type="ARBA" id="ARBA00004613"/>
    </source>
</evidence>
<keyword evidence="5" id="KW-0964">Secreted</keyword>
<dbReference type="Pfam" id="PF06045">
    <property type="entry name" value="Rhamnogal_lyase"/>
    <property type="match status" value="1"/>
</dbReference>
<evidence type="ECO:0000256" key="1">
    <source>
        <dbReference type="ARBA" id="ARBA00001324"/>
    </source>
</evidence>
<dbReference type="EMBL" id="JACHFD010000010">
    <property type="protein sequence ID" value="MBB5352131.1"/>
    <property type="molecule type" value="Genomic_DNA"/>
</dbReference>